<dbReference type="GO" id="GO:0016829">
    <property type="term" value="F:lyase activity"/>
    <property type="evidence" value="ECO:0007669"/>
    <property type="project" value="UniProtKB-KW"/>
</dbReference>
<name>A0A2G1VG46_9GAMM</name>
<dbReference type="InterPro" id="IPR008773">
    <property type="entry name" value="PhnI"/>
</dbReference>
<organism evidence="2 3">
    <name type="scientific">Marinobacter guineae</name>
    <dbReference type="NCBI Taxonomy" id="432303"/>
    <lineage>
        <taxon>Bacteria</taxon>
        <taxon>Pseudomonadati</taxon>
        <taxon>Pseudomonadota</taxon>
        <taxon>Gammaproteobacteria</taxon>
        <taxon>Pseudomonadales</taxon>
        <taxon>Marinobacteraceae</taxon>
        <taxon>Marinobacter</taxon>
    </lineage>
</organism>
<dbReference type="PIRSF" id="PIRSF007313">
    <property type="entry name" value="PhnI"/>
    <property type="match status" value="1"/>
</dbReference>
<dbReference type="Proteomes" id="UP000229044">
    <property type="component" value="Unassembled WGS sequence"/>
</dbReference>
<dbReference type="EMBL" id="NTFI01000002">
    <property type="protein sequence ID" value="PHQ25763.1"/>
    <property type="molecule type" value="Genomic_DNA"/>
</dbReference>
<evidence type="ECO:0000256" key="1">
    <source>
        <dbReference type="SAM" id="MobiDB-lite"/>
    </source>
</evidence>
<sequence length="399" mass="44270">MYVAVKGGEKAIDQAHSWLDETRRGDTSLPELSVAQIREQMGLAVDRVMTEGSLYDPELAALALKQASGDVIEAIFLLRAYRTTLPRFLASRPVETNKMAIRRRISAAYKDLPGGQVLGPTYDYTHRLLDFTLLANGERSTTQPAEESVEDCPRVLDFLNNEGLIESPLAKSDQKQSGNPSEPEAPADLTRQPLDYPADRDLRLQALARGDEGFLLALAYSTQRGYGRNHPFAGEIRQGEVVVEIVPEELGFPIIAGDILVTECDMINQFSGTETEAPRFTRGYGLAFGNSERKALAMALVDRALRARELGEDVVSPAQDEEFVLAHCDNLDSSGFVSHLKLPHYVDFQSELVLLRRLRKEFEERKSGGQSPQVEPTTAPDLNDEPTVNTQQRREANQV</sequence>
<keyword evidence="3" id="KW-1185">Reference proteome</keyword>
<proteinExistence type="predicted"/>
<dbReference type="AlphaFoldDB" id="A0A2G1VG46"/>
<feature type="region of interest" description="Disordered" evidence="1">
    <location>
        <begin position="169"/>
        <end position="194"/>
    </location>
</feature>
<keyword evidence="2" id="KW-0456">Lyase</keyword>
<dbReference type="Pfam" id="PF05861">
    <property type="entry name" value="PhnI"/>
    <property type="match status" value="1"/>
</dbReference>
<evidence type="ECO:0000313" key="2">
    <source>
        <dbReference type="EMBL" id="PHQ25763.1"/>
    </source>
</evidence>
<dbReference type="GO" id="GO:0019634">
    <property type="term" value="P:organic phosphonate metabolic process"/>
    <property type="evidence" value="ECO:0007669"/>
    <property type="project" value="InterPro"/>
</dbReference>
<dbReference type="RefSeq" id="WP_099617861.1">
    <property type="nucleotide sequence ID" value="NZ_KZ319340.1"/>
</dbReference>
<accession>A0A2G1VG46</accession>
<comment type="caution">
    <text evidence="2">The sequence shown here is derived from an EMBL/GenBank/DDBJ whole genome shotgun (WGS) entry which is preliminary data.</text>
</comment>
<dbReference type="OrthoDB" id="9790536at2"/>
<feature type="region of interest" description="Disordered" evidence="1">
    <location>
        <begin position="363"/>
        <end position="399"/>
    </location>
</feature>
<evidence type="ECO:0000313" key="3">
    <source>
        <dbReference type="Proteomes" id="UP000229044"/>
    </source>
</evidence>
<gene>
    <name evidence="2" type="ORF">CLH62_09155</name>
</gene>
<reference evidence="2 3" key="1">
    <citation type="submission" date="2017-09" db="EMBL/GenBank/DDBJ databases">
        <title>The draft genome sequences of Marinobacter guineae M3B.</title>
        <authorList>
            <person name="Cao J."/>
        </authorList>
    </citation>
    <scope>NUCLEOTIDE SEQUENCE [LARGE SCALE GENOMIC DNA]</scope>
    <source>
        <strain evidence="2 3">M3B</strain>
    </source>
</reference>
<protein>
    <submittedName>
        <fullName evidence="2">Carbon-phosphorus lyase complex subunit PhnI</fullName>
    </submittedName>
</protein>